<name>A0ABS5IDL8_9PROT</name>
<protein>
    <recommendedName>
        <fullName evidence="4">DUF4136 domain-containing protein</fullName>
    </recommendedName>
</protein>
<feature type="chain" id="PRO_5046425603" description="DUF4136 domain-containing protein" evidence="1">
    <location>
        <begin position="19"/>
        <end position="197"/>
    </location>
</feature>
<evidence type="ECO:0008006" key="4">
    <source>
        <dbReference type="Google" id="ProtNLM"/>
    </source>
</evidence>
<dbReference type="EMBL" id="JAGTUF010000011">
    <property type="protein sequence ID" value="MBR9972524.1"/>
    <property type="molecule type" value="Genomic_DNA"/>
</dbReference>
<organism evidence="2 3">
    <name type="scientific">Magnetospirillum sulfuroxidans</name>
    <dbReference type="NCBI Taxonomy" id="611300"/>
    <lineage>
        <taxon>Bacteria</taxon>
        <taxon>Pseudomonadati</taxon>
        <taxon>Pseudomonadota</taxon>
        <taxon>Alphaproteobacteria</taxon>
        <taxon>Rhodospirillales</taxon>
        <taxon>Rhodospirillaceae</taxon>
        <taxon>Magnetospirillum</taxon>
    </lineage>
</organism>
<dbReference type="PROSITE" id="PS51257">
    <property type="entry name" value="PROKAR_LIPOPROTEIN"/>
    <property type="match status" value="1"/>
</dbReference>
<proteinExistence type="predicted"/>
<evidence type="ECO:0000256" key="1">
    <source>
        <dbReference type="SAM" id="SignalP"/>
    </source>
</evidence>
<feature type="signal peptide" evidence="1">
    <location>
        <begin position="1"/>
        <end position="18"/>
    </location>
</feature>
<gene>
    <name evidence="2" type="ORF">KEC16_12440</name>
</gene>
<evidence type="ECO:0000313" key="3">
    <source>
        <dbReference type="Proteomes" id="UP000680714"/>
    </source>
</evidence>
<reference evidence="2 3" key="1">
    <citation type="submission" date="2021-04" db="EMBL/GenBank/DDBJ databases">
        <title>Magnetospirillum sulfuroxidans sp. nov., a facultative chemolithoautotrophic sulfur-oxidizing alphaproteobacterium isolated from freshwater sediment and proposals for Paramagetospirillum gen. nov., and Magnetospirillaceae fam. nov.</title>
        <authorList>
            <person name="Koziaeva V."/>
            <person name="Geelhoed J.S."/>
            <person name="Sorokin D.Y."/>
            <person name="Grouzdev D.S."/>
        </authorList>
    </citation>
    <scope>NUCLEOTIDE SEQUENCE [LARGE SCALE GENOMIC DNA]</scope>
    <source>
        <strain evidence="2 3">J10</strain>
    </source>
</reference>
<evidence type="ECO:0000313" key="2">
    <source>
        <dbReference type="EMBL" id="MBR9972524.1"/>
    </source>
</evidence>
<dbReference type="Proteomes" id="UP000680714">
    <property type="component" value="Unassembled WGS sequence"/>
</dbReference>
<comment type="caution">
    <text evidence="2">The sequence shown here is derived from an EMBL/GenBank/DDBJ whole genome shotgun (WGS) entry which is preliminary data.</text>
</comment>
<keyword evidence="3" id="KW-1185">Reference proteome</keyword>
<sequence length="197" mass="21554">MRRLPLLFTVLLLVSACAAPSPVIQVESLRFHRPDATSIFAFVILPQADQSDEIYGDYAELIAHSLQSLGWRRQQQADGAAVILRFRWGVDAPVTETVLSPSVVPPMGPWSQRRPGLWNDPFPSWQAQRVVSYAKWLTVTMADASDASAPPLFEGRVVTRRGGAEIGPVMPYLVRGMFDGFPGANGATEAKALPVQP</sequence>
<accession>A0ABS5IDL8</accession>
<keyword evidence="1" id="KW-0732">Signal</keyword>
<dbReference type="RefSeq" id="WP_211549356.1">
    <property type="nucleotide sequence ID" value="NZ_JAGTUF010000011.1"/>
</dbReference>